<evidence type="ECO:0000313" key="2">
    <source>
        <dbReference type="Proteomes" id="UP000028582"/>
    </source>
</evidence>
<comment type="caution">
    <text evidence="1">The sequence shown here is derived from an EMBL/GenBank/DDBJ whole genome shotgun (WGS) entry which is preliminary data.</text>
</comment>
<accession>A0A081AMT3</accession>
<name>A0A081AMT3_PHYNI</name>
<evidence type="ECO:0000313" key="1">
    <source>
        <dbReference type="EMBL" id="ETO80194.1"/>
    </source>
</evidence>
<dbReference type="AlphaFoldDB" id="A0A081AMT3"/>
<dbReference type="EMBL" id="ANJA01001019">
    <property type="protein sequence ID" value="ETO80194.1"/>
    <property type="molecule type" value="Genomic_DNA"/>
</dbReference>
<organism evidence="1 2">
    <name type="scientific">Phytophthora nicotianae P1976</name>
    <dbReference type="NCBI Taxonomy" id="1317066"/>
    <lineage>
        <taxon>Eukaryota</taxon>
        <taxon>Sar</taxon>
        <taxon>Stramenopiles</taxon>
        <taxon>Oomycota</taxon>
        <taxon>Peronosporomycetes</taxon>
        <taxon>Peronosporales</taxon>
        <taxon>Peronosporaceae</taxon>
        <taxon>Phytophthora</taxon>
    </lineage>
</organism>
<dbReference type="Proteomes" id="UP000028582">
    <property type="component" value="Unassembled WGS sequence"/>
</dbReference>
<protein>
    <submittedName>
        <fullName evidence="1">Uncharacterized protein</fullName>
    </submittedName>
</protein>
<reference evidence="1 2" key="1">
    <citation type="submission" date="2013-11" db="EMBL/GenBank/DDBJ databases">
        <title>The Genome Sequence of Phytophthora parasitica P1976.</title>
        <authorList>
            <consortium name="The Broad Institute Genomics Platform"/>
            <person name="Russ C."/>
            <person name="Tyler B."/>
            <person name="Panabieres F."/>
            <person name="Shan W."/>
            <person name="Tripathy S."/>
            <person name="Grunwald N."/>
            <person name="Machado M."/>
            <person name="Johnson C.S."/>
            <person name="Walker B."/>
            <person name="Young S."/>
            <person name="Zeng Q."/>
            <person name="Gargeya S."/>
            <person name="Fitzgerald M."/>
            <person name="Haas B."/>
            <person name="Abouelleil A."/>
            <person name="Allen A.W."/>
            <person name="Alvarado L."/>
            <person name="Arachchi H.M."/>
            <person name="Berlin A.M."/>
            <person name="Chapman S.B."/>
            <person name="Gainer-Dewar J."/>
            <person name="Goldberg J."/>
            <person name="Griggs A."/>
            <person name="Gujja S."/>
            <person name="Hansen M."/>
            <person name="Howarth C."/>
            <person name="Imamovic A."/>
            <person name="Ireland A."/>
            <person name="Larimer J."/>
            <person name="McCowan C."/>
            <person name="Murphy C."/>
            <person name="Pearson M."/>
            <person name="Poon T.W."/>
            <person name="Priest M."/>
            <person name="Roberts A."/>
            <person name="Saif S."/>
            <person name="Shea T."/>
            <person name="Sisk P."/>
            <person name="Sykes S."/>
            <person name="Wortman J."/>
            <person name="Nusbaum C."/>
            <person name="Birren B."/>
        </authorList>
    </citation>
    <scope>NUCLEOTIDE SEQUENCE [LARGE SCALE GENOMIC DNA]</scope>
    <source>
        <strain evidence="1 2">P1976</strain>
    </source>
</reference>
<sequence length="41" mass="4817">MATQCLKPARIRMGMARRFGLSEADMSNLRQVQWFISHYTN</sequence>
<proteinExistence type="predicted"/>
<gene>
    <name evidence="1" type="ORF">F444_05237</name>
</gene>